<dbReference type="Gene3D" id="2.60.200.40">
    <property type="match status" value="1"/>
</dbReference>
<keyword evidence="4" id="KW-0479">Metal-binding</keyword>
<keyword evidence="5" id="KW-0460">Magnesium</keyword>
<keyword evidence="7" id="KW-0594">Phospholipid biosynthesis</keyword>
<protein>
    <submittedName>
        <fullName evidence="10">Diacylglycerol kinase</fullName>
    </submittedName>
</protein>
<evidence type="ECO:0000259" key="9">
    <source>
        <dbReference type="PROSITE" id="PS50146"/>
    </source>
</evidence>
<comment type="cofactor">
    <cofactor evidence="1">
        <name>Mg(2+)</name>
        <dbReference type="ChEBI" id="CHEBI:18420"/>
    </cofactor>
</comment>
<comment type="similarity">
    <text evidence="2">Belongs to the diacylglycerol/lipid kinase family.</text>
</comment>
<dbReference type="InterPro" id="IPR005218">
    <property type="entry name" value="Diacylglycerol/lipid_kinase"/>
</dbReference>
<dbReference type="EMBL" id="PYLO01000001">
    <property type="protein sequence ID" value="PST39007.1"/>
    <property type="molecule type" value="Genomic_DNA"/>
</dbReference>
<sequence>MKKMLFIINPRSGKEQIRSRLLEILDSFVKAGYGPSVYITQGPKDAEYQAARAKTKELVVCSGGDGTLNEVVSGLMTITPEKRPELGYIPSGSTNDFASSLGLPKNMRKAAQTAALGKPFLVDVGVFGKNRYFVYVAAFGAFTEVSYSTPQETKNILGHQAYMLEAIKRLTGLKSYRMRLTWEHLGEQRELEEEFILGMVTNTTSIGGFKGLVGMDVALDDGEFEVLLVRKPRTPLDIASIAAYLIQREGENECVFKFRTSKLTVQSEELVDWSLDGEFGGSQTEVVIENKPREIAIRVPEVTVRG</sequence>
<dbReference type="InterPro" id="IPR017438">
    <property type="entry name" value="ATP-NAD_kinase_N"/>
</dbReference>
<keyword evidence="3" id="KW-0444">Lipid biosynthesis</keyword>
<keyword evidence="8" id="KW-1208">Phospholipid metabolism</keyword>
<dbReference type="PANTHER" id="PTHR12358:SF106">
    <property type="entry name" value="LIPID KINASE YEGS"/>
    <property type="match status" value="1"/>
</dbReference>
<reference evidence="10 11" key="1">
    <citation type="submission" date="2018-03" db="EMBL/GenBank/DDBJ databases">
        <title>Lachnoclostridium SNUG30386 gen.nov., sp.nov., isolated from human faeces.</title>
        <authorList>
            <person name="Seo B."/>
            <person name="Jeon K."/>
            <person name="Ko G."/>
        </authorList>
    </citation>
    <scope>NUCLEOTIDE SEQUENCE [LARGE SCALE GENOMIC DNA]</scope>
    <source>
        <strain evidence="10 11">SNUG30386</strain>
    </source>
</reference>
<dbReference type="PANTHER" id="PTHR12358">
    <property type="entry name" value="SPHINGOSINE KINASE"/>
    <property type="match status" value="1"/>
</dbReference>
<dbReference type="GO" id="GO:0008654">
    <property type="term" value="P:phospholipid biosynthetic process"/>
    <property type="evidence" value="ECO:0007669"/>
    <property type="project" value="UniProtKB-KW"/>
</dbReference>
<evidence type="ECO:0000256" key="6">
    <source>
        <dbReference type="ARBA" id="ARBA00023098"/>
    </source>
</evidence>
<evidence type="ECO:0000256" key="7">
    <source>
        <dbReference type="ARBA" id="ARBA00023209"/>
    </source>
</evidence>
<dbReference type="NCBIfam" id="TIGR00147">
    <property type="entry name" value="YegS/Rv2252/BmrU family lipid kinase"/>
    <property type="match status" value="1"/>
</dbReference>
<dbReference type="InterPro" id="IPR001206">
    <property type="entry name" value="Diacylglycerol_kinase_cat_dom"/>
</dbReference>
<dbReference type="PROSITE" id="PS50146">
    <property type="entry name" value="DAGK"/>
    <property type="match status" value="1"/>
</dbReference>
<dbReference type="Pfam" id="PF00781">
    <property type="entry name" value="DAGK_cat"/>
    <property type="match status" value="1"/>
</dbReference>
<dbReference type="SUPFAM" id="SSF111331">
    <property type="entry name" value="NAD kinase/diacylglycerol kinase-like"/>
    <property type="match status" value="1"/>
</dbReference>
<evidence type="ECO:0000313" key="10">
    <source>
        <dbReference type="EMBL" id="PST39007.1"/>
    </source>
</evidence>
<keyword evidence="10" id="KW-0808">Transferase</keyword>
<accession>A0A2T3FUP6</accession>
<evidence type="ECO:0000256" key="5">
    <source>
        <dbReference type="ARBA" id="ARBA00022842"/>
    </source>
</evidence>
<feature type="domain" description="DAGKc" evidence="9">
    <location>
        <begin position="1"/>
        <end position="130"/>
    </location>
</feature>
<evidence type="ECO:0000256" key="2">
    <source>
        <dbReference type="ARBA" id="ARBA00005983"/>
    </source>
</evidence>
<dbReference type="Gene3D" id="3.40.50.10330">
    <property type="entry name" value="Probable inorganic polyphosphate/atp-NAD kinase, domain 1"/>
    <property type="match status" value="1"/>
</dbReference>
<dbReference type="AlphaFoldDB" id="A0A2T3FUP6"/>
<dbReference type="Proteomes" id="UP000241048">
    <property type="component" value="Unassembled WGS sequence"/>
</dbReference>
<dbReference type="RefSeq" id="WP_107000161.1">
    <property type="nucleotide sequence ID" value="NZ_CAUWBW010000025.1"/>
</dbReference>
<dbReference type="GO" id="GO:0046872">
    <property type="term" value="F:metal ion binding"/>
    <property type="evidence" value="ECO:0007669"/>
    <property type="project" value="UniProtKB-KW"/>
</dbReference>
<keyword evidence="6" id="KW-0443">Lipid metabolism</keyword>
<dbReference type="GO" id="GO:0004143">
    <property type="term" value="F:ATP-dependent diacylglycerol kinase activity"/>
    <property type="evidence" value="ECO:0007669"/>
    <property type="project" value="TreeGrafter"/>
</dbReference>
<evidence type="ECO:0000256" key="1">
    <source>
        <dbReference type="ARBA" id="ARBA00001946"/>
    </source>
</evidence>
<comment type="caution">
    <text evidence="10">The sequence shown here is derived from an EMBL/GenBank/DDBJ whole genome shotgun (WGS) entry which is preliminary data.</text>
</comment>
<evidence type="ECO:0000256" key="4">
    <source>
        <dbReference type="ARBA" id="ARBA00022723"/>
    </source>
</evidence>
<dbReference type="GO" id="GO:0005886">
    <property type="term" value="C:plasma membrane"/>
    <property type="evidence" value="ECO:0007669"/>
    <property type="project" value="TreeGrafter"/>
</dbReference>
<keyword evidence="10" id="KW-0418">Kinase</keyword>
<organism evidence="10 11">
    <name type="scientific">Clostridium fessum</name>
    <dbReference type="NCBI Taxonomy" id="2126740"/>
    <lineage>
        <taxon>Bacteria</taxon>
        <taxon>Bacillati</taxon>
        <taxon>Bacillota</taxon>
        <taxon>Clostridia</taxon>
        <taxon>Eubacteriales</taxon>
        <taxon>Clostridiaceae</taxon>
        <taxon>Clostridium</taxon>
    </lineage>
</organism>
<keyword evidence="11" id="KW-1185">Reference proteome</keyword>
<name>A0A2T3FUP6_9CLOT</name>
<evidence type="ECO:0000256" key="8">
    <source>
        <dbReference type="ARBA" id="ARBA00023264"/>
    </source>
</evidence>
<gene>
    <name evidence="10" type="ORF">C7U56_03555</name>
</gene>
<dbReference type="GO" id="GO:0005524">
    <property type="term" value="F:ATP binding"/>
    <property type="evidence" value="ECO:0007669"/>
    <property type="project" value="InterPro"/>
</dbReference>
<dbReference type="SMART" id="SM00046">
    <property type="entry name" value="DAGKc"/>
    <property type="match status" value="1"/>
</dbReference>
<dbReference type="InterPro" id="IPR050187">
    <property type="entry name" value="Lipid_Phosphate_FormReg"/>
</dbReference>
<evidence type="ECO:0000313" key="11">
    <source>
        <dbReference type="Proteomes" id="UP000241048"/>
    </source>
</evidence>
<evidence type="ECO:0000256" key="3">
    <source>
        <dbReference type="ARBA" id="ARBA00022516"/>
    </source>
</evidence>
<proteinExistence type="inferred from homology"/>
<dbReference type="InterPro" id="IPR016064">
    <property type="entry name" value="NAD/diacylglycerol_kinase_sf"/>
</dbReference>